<dbReference type="InterPro" id="IPR056729">
    <property type="entry name" value="GMPPB_C"/>
</dbReference>
<dbReference type="EC" id="2.7.7.23" evidence="6"/>
<keyword evidence="10" id="KW-0511">Multifunctional enzyme</keyword>
<dbReference type="EMBL" id="BMPF01000003">
    <property type="protein sequence ID" value="GGL38276.1"/>
    <property type="molecule type" value="Genomic_DNA"/>
</dbReference>
<feature type="region of interest" description="Disordered" evidence="14">
    <location>
        <begin position="379"/>
        <end position="408"/>
    </location>
</feature>
<dbReference type="Pfam" id="PF25087">
    <property type="entry name" value="GMPPB_C"/>
    <property type="match status" value="1"/>
</dbReference>
<comment type="catalytic activity">
    <reaction evidence="13">
        <text>N-acetyl-alpha-D-glucosamine 1-phosphate + UTP + H(+) = UDP-N-acetyl-alpha-D-glucosamine + diphosphate</text>
        <dbReference type="Rhea" id="RHEA:13509"/>
        <dbReference type="ChEBI" id="CHEBI:15378"/>
        <dbReference type="ChEBI" id="CHEBI:33019"/>
        <dbReference type="ChEBI" id="CHEBI:46398"/>
        <dbReference type="ChEBI" id="CHEBI:57705"/>
        <dbReference type="ChEBI" id="CHEBI:57776"/>
        <dbReference type="EC" id="2.7.7.23"/>
    </reaction>
</comment>
<evidence type="ECO:0000313" key="18">
    <source>
        <dbReference type="Proteomes" id="UP000628840"/>
    </source>
</evidence>
<evidence type="ECO:0000256" key="13">
    <source>
        <dbReference type="ARBA" id="ARBA00048493"/>
    </source>
</evidence>
<dbReference type="PANTHER" id="PTHR43584">
    <property type="entry name" value="NUCLEOTIDYL TRANSFERASE"/>
    <property type="match status" value="1"/>
</dbReference>
<dbReference type="InterPro" id="IPR023915">
    <property type="entry name" value="Bifunctiontional_GlmU_arc-type"/>
</dbReference>
<evidence type="ECO:0000259" key="16">
    <source>
        <dbReference type="Pfam" id="PF25087"/>
    </source>
</evidence>
<proteinExistence type="inferred from homology"/>
<dbReference type="EC" id="2.3.1.157" evidence="5"/>
<dbReference type="Proteomes" id="UP000628840">
    <property type="component" value="Unassembled WGS sequence"/>
</dbReference>
<dbReference type="AlphaFoldDB" id="A0A830F4M0"/>
<evidence type="ECO:0000256" key="4">
    <source>
        <dbReference type="ARBA" id="ARBA00007947"/>
    </source>
</evidence>
<comment type="pathway">
    <text evidence="1">Nucleotide-sugar biosynthesis; UDP-N-acetyl-alpha-D-glucosamine biosynthesis; N-acetyl-alpha-D-glucosamine 1-phosphate from alpha-D-glucosamine 6-phosphate (route II): step 2/2.</text>
</comment>
<dbReference type="InterPro" id="IPR050065">
    <property type="entry name" value="GlmU-like"/>
</dbReference>
<evidence type="ECO:0000256" key="3">
    <source>
        <dbReference type="ARBA" id="ARBA00007707"/>
    </source>
</evidence>
<dbReference type="InterPro" id="IPR005835">
    <property type="entry name" value="NTP_transferase_dom"/>
</dbReference>
<organism evidence="17 18">
    <name type="scientific">Halarchaeum grantii</name>
    <dbReference type="NCBI Taxonomy" id="1193105"/>
    <lineage>
        <taxon>Archaea</taxon>
        <taxon>Methanobacteriati</taxon>
        <taxon>Methanobacteriota</taxon>
        <taxon>Stenosarchaea group</taxon>
        <taxon>Halobacteria</taxon>
        <taxon>Halobacteriales</taxon>
        <taxon>Halobacteriaceae</taxon>
    </lineage>
</organism>
<reference evidence="17 18" key="1">
    <citation type="journal article" date="2019" name="Int. J. Syst. Evol. Microbiol.">
        <title>The Global Catalogue of Microorganisms (GCM) 10K type strain sequencing project: providing services to taxonomists for standard genome sequencing and annotation.</title>
        <authorList>
            <consortium name="The Broad Institute Genomics Platform"/>
            <consortium name="The Broad Institute Genome Sequencing Center for Infectious Disease"/>
            <person name="Wu L."/>
            <person name="Ma J."/>
        </authorList>
    </citation>
    <scope>NUCLEOTIDE SEQUENCE [LARGE SCALE GENOMIC DNA]</scope>
    <source>
        <strain evidence="17 18">JCM 19585</strain>
    </source>
</reference>
<feature type="domain" description="Mannose-1-phosphate guanyltransferase C-terminal" evidence="16">
    <location>
        <begin position="263"/>
        <end position="375"/>
    </location>
</feature>
<protein>
    <recommendedName>
        <fullName evidence="7">Bifunctional protein GlmU</fullName>
        <ecNumber evidence="5">2.3.1.157</ecNumber>
        <ecNumber evidence="6">2.7.7.23</ecNumber>
    </recommendedName>
</protein>
<evidence type="ECO:0000256" key="10">
    <source>
        <dbReference type="ARBA" id="ARBA00023268"/>
    </source>
</evidence>
<evidence type="ECO:0000256" key="8">
    <source>
        <dbReference type="ARBA" id="ARBA00022679"/>
    </source>
</evidence>
<comment type="pathway">
    <text evidence="2">Nucleotide-sugar biosynthesis; UDP-N-acetyl-alpha-D-glucosamine biosynthesis; UDP-N-acetyl-alpha-D-glucosamine from N-acetyl-alpha-D-glucosamine 1-phosphate: step 1/1.</text>
</comment>
<sequence length="408" mass="43002">MQTVVLAAGRGTRMRPLTDRQLKPMLPVAGRPLVAHTVEAAAAAGASRVVLVVQSDDDSVREQFGETHAGLDLEYATQTEQRGTADAVRAASPKLEDAPFVVLNGDALYDEDSLSVLYDRAPAVGAFRVPDPTQYGVLITDDAGERVTGVVEKPAEPPSDLVNTGAYALPAEAKAWLDVGESERGELEFTDVLARACEAYSVAPVAFERWLDVGRPWELLEANEWKLGELEGRIDGDVHDDADLSGPVVVEAGATVRSGVVVEGPAYFDADATVGPNAYVRGATYLGPGGKIGHGVEVKNSVLMADAHAPHLNYVGDSVLGRHTNLGAGTKVANLRHDDGPVKMLVKGEAVSTGRRKLGVVLGDGAKTGINTSLNAGVKLPTDGATRPGETVMFDPDSERGRRERGGE</sequence>
<dbReference type="RefSeq" id="WP_188883830.1">
    <property type="nucleotide sequence ID" value="NZ_BMPF01000003.1"/>
</dbReference>
<dbReference type="GO" id="GO:0019134">
    <property type="term" value="F:glucosamine-1-phosphate N-acetyltransferase activity"/>
    <property type="evidence" value="ECO:0007669"/>
    <property type="project" value="UniProtKB-EC"/>
</dbReference>
<comment type="similarity">
    <text evidence="4">In the N-terminal section; belongs to the N-acetylglucosamine-1-phosphate uridyltransferase family.</text>
</comment>
<feature type="compositionally biased region" description="Basic and acidic residues" evidence="14">
    <location>
        <begin position="397"/>
        <end position="408"/>
    </location>
</feature>
<keyword evidence="8" id="KW-0808">Transferase</keyword>
<evidence type="ECO:0000256" key="14">
    <source>
        <dbReference type="SAM" id="MobiDB-lite"/>
    </source>
</evidence>
<dbReference type="Pfam" id="PF00483">
    <property type="entry name" value="NTP_transferase"/>
    <property type="match status" value="1"/>
</dbReference>
<keyword evidence="9" id="KW-0548">Nucleotidyltransferase</keyword>
<keyword evidence="18" id="KW-1185">Reference proteome</keyword>
<dbReference type="NCBIfam" id="TIGR03992">
    <property type="entry name" value="Arch_glmU"/>
    <property type="match status" value="1"/>
</dbReference>
<gene>
    <name evidence="17" type="ORF">GCM10009037_22360</name>
</gene>
<dbReference type="CDD" id="cd05636">
    <property type="entry name" value="LbH_G1P_TT_C_like"/>
    <property type="match status" value="1"/>
</dbReference>
<dbReference type="InterPro" id="IPR011004">
    <property type="entry name" value="Trimer_LpxA-like_sf"/>
</dbReference>
<dbReference type="CDD" id="cd04181">
    <property type="entry name" value="NTP_transferase"/>
    <property type="match status" value="1"/>
</dbReference>
<dbReference type="Gene3D" id="3.90.550.10">
    <property type="entry name" value="Spore Coat Polysaccharide Biosynthesis Protein SpsA, Chain A"/>
    <property type="match status" value="1"/>
</dbReference>
<evidence type="ECO:0000256" key="12">
    <source>
        <dbReference type="ARBA" id="ARBA00048247"/>
    </source>
</evidence>
<dbReference type="Gene3D" id="2.160.10.10">
    <property type="entry name" value="Hexapeptide repeat proteins"/>
    <property type="match status" value="1"/>
</dbReference>
<keyword evidence="11" id="KW-0012">Acyltransferase</keyword>
<evidence type="ECO:0000256" key="2">
    <source>
        <dbReference type="ARBA" id="ARBA00005208"/>
    </source>
</evidence>
<dbReference type="OrthoDB" id="15372at2157"/>
<dbReference type="GO" id="GO:0003977">
    <property type="term" value="F:UDP-N-acetylglucosamine diphosphorylase activity"/>
    <property type="evidence" value="ECO:0007669"/>
    <property type="project" value="UniProtKB-EC"/>
</dbReference>
<feature type="domain" description="Nucleotidyl transferase" evidence="15">
    <location>
        <begin position="3"/>
        <end position="224"/>
    </location>
</feature>
<comment type="caution">
    <text evidence="17">The sequence shown here is derived from an EMBL/GenBank/DDBJ whole genome shotgun (WGS) entry which is preliminary data.</text>
</comment>
<evidence type="ECO:0000313" key="17">
    <source>
        <dbReference type="EMBL" id="GGL38276.1"/>
    </source>
</evidence>
<dbReference type="InterPro" id="IPR029044">
    <property type="entry name" value="Nucleotide-diphossugar_trans"/>
</dbReference>
<evidence type="ECO:0000256" key="5">
    <source>
        <dbReference type="ARBA" id="ARBA00012225"/>
    </source>
</evidence>
<dbReference type="SUPFAM" id="SSF53448">
    <property type="entry name" value="Nucleotide-diphospho-sugar transferases"/>
    <property type="match status" value="1"/>
</dbReference>
<name>A0A830F4M0_9EURY</name>
<evidence type="ECO:0000259" key="15">
    <source>
        <dbReference type="Pfam" id="PF00483"/>
    </source>
</evidence>
<evidence type="ECO:0000256" key="6">
    <source>
        <dbReference type="ARBA" id="ARBA00012457"/>
    </source>
</evidence>
<accession>A0A830F4M0</accession>
<evidence type="ECO:0000256" key="7">
    <source>
        <dbReference type="ARBA" id="ARBA00013414"/>
    </source>
</evidence>
<comment type="catalytic activity">
    <reaction evidence="12">
        <text>alpha-D-glucosamine 1-phosphate + acetyl-CoA = N-acetyl-alpha-D-glucosamine 1-phosphate + CoA + H(+)</text>
        <dbReference type="Rhea" id="RHEA:13725"/>
        <dbReference type="ChEBI" id="CHEBI:15378"/>
        <dbReference type="ChEBI" id="CHEBI:57287"/>
        <dbReference type="ChEBI" id="CHEBI:57288"/>
        <dbReference type="ChEBI" id="CHEBI:57776"/>
        <dbReference type="ChEBI" id="CHEBI:58516"/>
        <dbReference type="EC" id="2.3.1.157"/>
    </reaction>
</comment>
<evidence type="ECO:0000256" key="1">
    <source>
        <dbReference type="ARBA" id="ARBA00005166"/>
    </source>
</evidence>
<evidence type="ECO:0000256" key="11">
    <source>
        <dbReference type="ARBA" id="ARBA00023315"/>
    </source>
</evidence>
<evidence type="ECO:0000256" key="9">
    <source>
        <dbReference type="ARBA" id="ARBA00022695"/>
    </source>
</evidence>
<comment type="similarity">
    <text evidence="3">In the C-terminal section; belongs to the transferase hexapeptide repeat family.</text>
</comment>
<dbReference type="PANTHER" id="PTHR43584:SF8">
    <property type="entry name" value="N-ACETYLMURAMATE ALPHA-1-PHOSPHATE URIDYLYLTRANSFERASE"/>
    <property type="match status" value="1"/>
</dbReference>
<dbReference type="SUPFAM" id="SSF51161">
    <property type="entry name" value="Trimeric LpxA-like enzymes"/>
    <property type="match status" value="1"/>
</dbReference>